<dbReference type="EMBL" id="JACDTQ010000828">
    <property type="protein sequence ID" value="KAF5924829.1"/>
    <property type="molecule type" value="Genomic_DNA"/>
</dbReference>
<reference evidence="2 3" key="1">
    <citation type="journal article" date="2020" name="Mol. Biol. Evol.">
        <title>Interspecific Gene Flow and the Evolution of Specialization in Black and White Rhinoceros.</title>
        <authorList>
            <person name="Moodley Y."/>
            <person name="Westbury M.V."/>
            <person name="Russo I.M."/>
            <person name="Gopalakrishnan S."/>
            <person name="Rakotoarivelo A."/>
            <person name="Olsen R.A."/>
            <person name="Prost S."/>
            <person name="Tunstall T."/>
            <person name="Ryder O.A."/>
            <person name="Dalen L."/>
            <person name="Bruford M.W."/>
        </authorList>
    </citation>
    <scope>NUCLEOTIDE SEQUENCE [LARGE SCALE GENOMIC DNA]</scope>
    <source>
        <strain evidence="2">SBR-YM</strain>
        <tissue evidence="2">Skin</tissue>
    </source>
</reference>
<protein>
    <submittedName>
        <fullName evidence="2">Uncharacterized protein</fullName>
    </submittedName>
</protein>
<dbReference type="AlphaFoldDB" id="A0A7J7F9X6"/>
<dbReference type="Proteomes" id="UP000551758">
    <property type="component" value="Unassembled WGS sequence"/>
</dbReference>
<feature type="region of interest" description="Disordered" evidence="1">
    <location>
        <begin position="121"/>
        <end position="141"/>
    </location>
</feature>
<keyword evidence="3" id="KW-1185">Reference proteome</keyword>
<gene>
    <name evidence="2" type="ORF">HPG69_018942</name>
</gene>
<evidence type="ECO:0000313" key="3">
    <source>
        <dbReference type="Proteomes" id="UP000551758"/>
    </source>
</evidence>
<sequence>MSAFVSYIPYEADIAEPSFTKFYCKTHTVCQNHQLLYFHLIKTQHFKQRYKTNVLKNYWKKKVIRLAVQSPTSVVSSTSVAKNGIKQIGLKSRACDEKLYKTTTFILLGLTDDPLLQIRQKAGIHDEKPHNNNIHPAGTDR</sequence>
<accession>A0A7J7F9X6</accession>
<evidence type="ECO:0000256" key="1">
    <source>
        <dbReference type="SAM" id="MobiDB-lite"/>
    </source>
</evidence>
<proteinExistence type="predicted"/>
<comment type="caution">
    <text evidence="2">The sequence shown here is derived from an EMBL/GenBank/DDBJ whole genome shotgun (WGS) entry which is preliminary data.</text>
</comment>
<organism evidence="2 3">
    <name type="scientific">Diceros bicornis minor</name>
    <name type="common">South-central black rhinoceros</name>
    <dbReference type="NCBI Taxonomy" id="77932"/>
    <lineage>
        <taxon>Eukaryota</taxon>
        <taxon>Metazoa</taxon>
        <taxon>Chordata</taxon>
        <taxon>Craniata</taxon>
        <taxon>Vertebrata</taxon>
        <taxon>Euteleostomi</taxon>
        <taxon>Mammalia</taxon>
        <taxon>Eutheria</taxon>
        <taxon>Laurasiatheria</taxon>
        <taxon>Perissodactyla</taxon>
        <taxon>Rhinocerotidae</taxon>
        <taxon>Diceros</taxon>
    </lineage>
</organism>
<name>A0A7J7F9X6_DICBM</name>
<evidence type="ECO:0000313" key="2">
    <source>
        <dbReference type="EMBL" id="KAF5924829.1"/>
    </source>
</evidence>